<protein>
    <submittedName>
        <fullName evidence="1">Uncharacterized protein</fullName>
    </submittedName>
</protein>
<evidence type="ECO:0000313" key="1">
    <source>
        <dbReference type="EMBL" id="MBT1540426.1"/>
    </source>
</evidence>
<dbReference type="EMBL" id="JAHEWX010000001">
    <property type="protein sequence ID" value="MBT1540426.1"/>
    <property type="molecule type" value="Genomic_DNA"/>
</dbReference>
<dbReference type="RefSeq" id="WP_017888538.1">
    <property type="nucleotide sequence ID" value="NZ_JAHEWX010000001.1"/>
</dbReference>
<gene>
    <name evidence="1" type="ORF">KK103_01520</name>
</gene>
<proteinExistence type="predicted"/>
<name>A0A9Q2ZJB3_9MICO</name>
<sequence length="96" mass="10155">MPSYRVTLAIGALAPGTAPDAVLPAAAALVREHAVVEAEDVRLLRGVPCAVVRFEAEDDRVAAAVRDAAVDGLRDVVEIRSDVVTRREGGRWIPVA</sequence>
<accession>A0A9Q2ZJB3</accession>
<dbReference type="GeneID" id="99624276"/>
<organism evidence="1 2">
    <name type="scientific">Curtobacterium flaccumfaciens pv. flaccumfaciens</name>
    <dbReference type="NCBI Taxonomy" id="138532"/>
    <lineage>
        <taxon>Bacteria</taxon>
        <taxon>Bacillati</taxon>
        <taxon>Actinomycetota</taxon>
        <taxon>Actinomycetes</taxon>
        <taxon>Micrococcales</taxon>
        <taxon>Microbacteriaceae</taxon>
        <taxon>Curtobacterium</taxon>
    </lineage>
</organism>
<evidence type="ECO:0000313" key="2">
    <source>
        <dbReference type="Proteomes" id="UP000709437"/>
    </source>
</evidence>
<reference evidence="1" key="1">
    <citation type="submission" date="2021-05" db="EMBL/GenBank/DDBJ databases">
        <title>Whole genome sequence of Curtobacterium flaccumfaciens pv. flaccumfaciens strain CFBP 3417.</title>
        <authorList>
            <person name="Osdaghi E."/>
            <person name="Taghouti G."/>
            <person name="Portier P."/>
            <person name="Fazliarab A."/>
            <person name="Taghavi S.M."/>
            <person name="Briand M."/>
            <person name="Le-Saux M."/>
            <person name="Jacques M.-A."/>
        </authorList>
    </citation>
    <scope>NUCLEOTIDE SEQUENCE</scope>
    <source>
        <strain evidence="1">CFBP 3417</strain>
    </source>
</reference>
<dbReference type="AlphaFoldDB" id="A0A9Q2ZJB3"/>
<comment type="caution">
    <text evidence="1">The sequence shown here is derived from an EMBL/GenBank/DDBJ whole genome shotgun (WGS) entry which is preliminary data.</text>
</comment>
<dbReference type="Proteomes" id="UP000709437">
    <property type="component" value="Unassembled WGS sequence"/>
</dbReference>